<dbReference type="Proteomes" id="UP001515500">
    <property type="component" value="Chromosome 17"/>
</dbReference>
<dbReference type="GeneID" id="120280574"/>
<accession>A0AB40CTZ9</accession>
<feature type="region of interest" description="Disordered" evidence="1">
    <location>
        <begin position="1"/>
        <end position="65"/>
    </location>
</feature>
<evidence type="ECO:0000313" key="3">
    <source>
        <dbReference type="RefSeq" id="XP_039143380.1"/>
    </source>
</evidence>
<feature type="compositionally biased region" description="Basic and acidic residues" evidence="1">
    <location>
        <begin position="12"/>
        <end position="30"/>
    </location>
</feature>
<evidence type="ECO:0000256" key="1">
    <source>
        <dbReference type="SAM" id="MobiDB-lite"/>
    </source>
</evidence>
<proteinExistence type="predicted"/>
<gene>
    <name evidence="3" type="primary">LOC120280574</name>
</gene>
<reference evidence="3" key="1">
    <citation type="submission" date="2025-08" db="UniProtKB">
        <authorList>
            <consortium name="RefSeq"/>
        </authorList>
    </citation>
    <scope>IDENTIFICATION</scope>
</reference>
<name>A0AB40CTZ9_DIOCR</name>
<feature type="region of interest" description="Disordered" evidence="1">
    <location>
        <begin position="177"/>
        <end position="209"/>
    </location>
</feature>
<dbReference type="InterPro" id="IPR012442">
    <property type="entry name" value="DUF1645_plant"/>
</dbReference>
<dbReference type="RefSeq" id="XP_039143380.1">
    <property type="nucleotide sequence ID" value="XM_039287446.1"/>
</dbReference>
<feature type="compositionally biased region" description="Basic and acidic residues" evidence="1">
    <location>
        <begin position="48"/>
        <end position="59"/>
    </location>
</feature>
<feature type="compositionally biased region" description="Polar residues" evidence="1">
    <location>
        <begin position="1"/>
        <end position="11"/>
    </location>
</feature>
<dbReference type="PANTHER" id="PTHR33095:SF127">
    <property type="entry name" value="OS05G0578100 PROTEIN"/>
    <property type="match status" value="1"/>
</dbReference>
<dbReference type="Pfam" id="PF07816">
    <property type="entry name" value="DUF1645"/>
    <property type="match status" value="1"/>
</dbReference>
<dbReference type="PANTHER" id="PTHR33095">
    <property type="entry name" value="OS07G0619500 PROTEIN"/>
    <property type="match status" value="1"/>
</dbReference>
<sequence>MLSLFIKTQNEIQRERKGLRRDSHMEEQREAISAAHLGSPKWIPAVRSDGDGNRDAEKEEVGDDSDFAFVPRDPISGQEVTADDIFSNGQIRTAFPLFGRELAPVIPMQGLAIKDRDELVGSASSSECDELEGVPEASYCVWAPERQVRSKSYGEPGRLRLRDIVQGRSRSDGNKKFLFLAPPPPPPPVVEKEKEKSKGGSEKKGKVGKVTELDIVTAHRLYYSKKGGEGMKGGKRSFLPYRPEFVGFFGNAANRSHF</sequence>
<feature type="compositionally biased region" description="Basic and acidic residues" evidence="1">
    <location>
        <begin position="190"/>
        <end position="209"/>
    </location>
</feature>
<keyword evidence="2" id="KW-1185">Reference proteome</keyword>
<organism evidence="2 3">
    <name type="scientific">Dioscorea cayennensis subsp. rotundata</name>
    <name type="common">White Guinea yam</name>
    <name type="synonym">Dioscorea rotundata</name>
    <dbReference type="NCBI Taxonomy" id="55577"/>
    <lineage>
        <taxon>Eukaryota</taxon>
        <taxon>Viridiplantae</taxon>
        <taxon>Streptophyta</taxon>
        <taxon>Embryophyta</taxon>
        <taxon>Tracheophyta</taxon>
        <taxon>Spermatophyta</taxon>
        <taxon>Magnoliopsida</taxon>
        <taxon>Liliopsida</taxon>
        <taxon>Dioscoreales</taxon>
        <taxon>Dioscoreaceae</taxon>
        <taxon>Dioscorea</taxon>
    </lineage>
</organism>
<evidence type="ECO:0000313" key="2">
    <source>
        <dbReference type="Proteomes" id="UP001515500"/>
    </source>
</evidence>
<protein>
    <submittedName>
        <fullName evidence="3">Uncharacterized protein LOC120280574</fullName>
    </submittedName>
</protein>
<dbReference type="AlphaFoldDB" id="A0AB40CTZ9"/>